<dbReference type="WBParaSite" id="GPUH_0000843401-mRNA-1">
    <property type="protein sequence ID" value="GPUH_0000843401-mRNA-1"/>
    <property type="gene ID" value="GPUH_0000843401"/>
</dbReference>
<reference evidence="9" key="1">
    <citation type="submission" date="2016-06" db="UniProtKB">
        <authorList>
            <consortium name="WormBaseParasite"/>
        </authorList>
    </citation>
    <scope>IDENTIFICATION</scope>
</reference>
<evidence type="ECO:0000259" key="6">
    <source>
        <dbReference type="PROSITE" id="PS50929"/>
    </source>
</evidence>
<evidence type="ECO:0000256" key="4">
    <source>
        <dbReference type="ARBA" id="ARBA00023136"/>
    </source>
</evidence>
<dbReference type="InterPro" id="IPR011527">
    <property type="entry name" value="ABC1_TM_dom"/>
</dbReference>
<feature type="transmembrane region" description="Helical" evidence="5">
    <location>
        <begin position="64"/>
        <end position="84"/>
    </location>
</feature>
<dbReference type="InterPro" id="IPR039421">
    <property type="entry name" value="Type_1_exporter"/>
</dbReference>
<reference evidence="7 8" key="2">
    <citation type="submission" date="2018-11" db="EMBL/GenBank/DDBJ databases">
        <authorList>
            <consortium name="Pathogen Informatics"/>
        </authorList>
    </citation>
    <scope>NUCLEOTIDE SEQUENCE [LARGE SCALE GENOMIC DNA]</scope>
</reference>
<dbReference type="OrthoDB" id="5872295at2759"/>
<dbReference type="SUPFAM" id="SSF90123">
    <property type="entry name" value="ABC transporter transmembrane region"/>
    <property type="match status" value="1"/>
</dbReference>
<keyword evidence="8" id="KW-1185">Reference proteome</keyword>
<evidence type="ECO:0000256" key="3">
    <source>
        <dbReference type="ARBA" id="ARBA00022989"/>
    </source>
</evidence>
<evidence type="ECO:0000256" key="2">
    <source>
        <dbReference type="ARBA" id="ARBA00022692"/>
    </source>
</evidence>
<name>A0A183DI84_9BILA</name>
<dbReference type="PANTHER" id="PTHR24222:SF76">
    <property type="entry name" value="MYCOBACTIN IMPORT ATP-BINDING_PERMEASE PROTEIN IRTB"/>
    <property type="match status" value="1"/>
</dbReference>
<dbReference type="PROSITE" id="PS50929">
    <property type="entry name" value="ABC_TM1F"/>
    <property type="match status" value="1"/>
</dbReference>
<feature type="domain" description="ABC transmembrane type-1" evidence="6">
    <location>
        <begin position="5"/>
        <end position="116"/>
    </location>
</feature>
<proteinExistence type="predicted"/>
<evidence type="ECO:0000313" key="7">
    <source>
        <dbReference type="EMBL" id="VDK62563.1"/>
    </source>
</evidence>
<keyword evidence="3 5" id="KW-1133">Transmembrane helix</keyword>
<dbReference type="EMBL" id="UYRT01024544">
    <property type="protein sequence ID" value="VDK62563.1"/>
    <property type="molecule type" value="Genomic_DNA"/>
</dbReference>
<dbReference type="InterPro" id="IPR036640">
    <property type="entry name" value="ABC1_TM_sf"/>
</dbReference>
<evidence type="ECO:0000256" key="5">
    <source>
        <dbReference type="SAM" id="Phobius"/>
    </source>
</evidence>
<organism evidence="9">
    <name type="scientific">Gongylonema pulchrum</name>
    <dbReference type="NCBI Taxonomy" id="637853"/>
    <lineage>
        <taxon>Eukaryota</taxon>
        <taxon>Metazoa</taxon>
        <taxon>Ecdysozoa</taxon>
        <taxon>Nematoda</taxon>
        <taxon>Chromadorea</taxon>
        <taxon>Rhabditida</taxon>
        <taxon>Spirurina</taxon>
        <taxon>Spiruromorpha</taxon>
        <taxon>Spiruroidea</taxon>
        <taxon>Gongylonematidae</taxon>
        <taxon>Gongylonema</taxon>
    </lineage>
</organism>
<protein>
    <submittedName>
        <fullName evidence="9">ABC transmembrane type-1 domain-containing protein</fullName>
    </submittedName>
</protein>
<sequence>MQLMLRYICLRNAALNISCTIRGEYIKSLLRQDAAWFDQQKAGTLTAQLNENINKIRDGIGDKVGLIVRNTTMFLTGITVGFIYNWRVTLVLFGTGPVSAALLSFMARVRLLIQIR</sequence>
<dbReference type="Pfam" id="PF00664">
    <property type="entry name" value="ABC_membrane"/>
    <property type="match status" value="1"/>
</dbReference>
<dbReference type="GO" id="GO:0005886">
    <property type="term" value="C:plasma membrane"/>
    <property type="evidence" value="ECO:0007669"/>
    <property type="project" value="TreeGrafter"/>
</dbReference>
<feature type="transmembrane region" description="Helical" evidence="5">
    <location>
        <begin position="90"/>
        <end position="113"/>
    </location>
</feature>
<dbReference type="Gene3D" id="1.20.1560.10">
    <property type="entry name" value="ABC transporter type 1, transmembrane domain"/>
    <property type="match status" value="1"/>
</dbReference>
<evidence type="ECO:0000256" key="1">
    <source>
        <dbReference type="ARBA" id="ARBA00004141"/>
    </source>
</evidence>
<gene>
    <name evidence="7" type="ORF">GPUH_LOCUS8424</name>
</gene>
<dbReference type="AlphaFoldDB" id="A0A183DI84"/>
<dbReference type="Proteomes" id="UP000271098">
    <property type="component" value="Unassembled WGS sequence"/>
</dbReference>
<comment type="subcellular location">
    <subcellularLocation>
        <location evidence="1">Membrane</location>
        <topology evidence="1">Multi-pass membrane protein</topology>
    </subcellularLocation>
</comment>
<evidence type="ECO:0000313" key="9">
    <source>
        <dbReference type="WBParaSite" id="GPUH_0000843401-mRNA-1"/>
    </source>
</evidence>
<dbReference type="PANTHER" id="PTHR24222">
    <property type="entry name" value="ABC TRANSPORTER B FAMILY"/>
    <property type="match status" value="1"/>
</dbReference>
<keyword evidence="4 5" id="KW-0472">Membrane</keyword>
<accession>A0A183DI84</accession>
<evidence type="ECO:0000313" key="8">
    <source>
        <dbReference type="Proteomes" id="UP000271098"/>
    </source>
</evidence>
<keyword evidence="2 5" id="KW-0812">Transmembrane</keyword>
<dbReference type="GO" id="GO:0005524">
    <property type="term" value="F:ATP binding"/>
    <property type="evidence" value="ECO:0007669"/>
    <property type="project" value="InterPro"/>
</dbReference>
<dbReference type="GO" id="GO:0140359">
    <property type="term" value="F:ABC-type transporter activity"/>
    <property type="evidence" value="ECO:0007669"/>
    <property type="project" value="InterPro"/>
</dbReference>